<dbReference type="EMBL" id="GBXM01056886">
    <property type="protein sequence ID" value="JAH51691.1"/>
    <property type="molecule type" value="Transcribed_RNA"/>
</dbReference>
<name>A0A0E9TDK1_ANGAN</name>
<organism evidence="1">
    <name type="scientific">Anguilla anguilla</name>
    <name type="common">European freshwater eel</name>
    <name type="synonym">Muraena anguilla</name>
    <dbReference type="NCBI Taxonomy" id="7936"/>
    <lineage>
        <taxon>Eukaryota</taxon>
        <taxon>Metazoa</taxon>
        <taxon>Chordata</taxon>
        <taxon>Craniata</taxon>
        <taxon>Vertebrata</taxon>
        <taxon>Euteleostomi</taxon>
        <taxon>Actinopterygii</taxon>
        <taxon>Neopterygii</taxon>
        <taxon>Teleostei</taxon>
        <taxon>Anguilliformes</taxon>
        <taxon>Anguillidae</taxon>
        <taxon>Anguilla</taxon>
    </lineage>
</organism>
<reference evidence="1" key="2">
    <citation type="journal article" date="2015" name="Fish Shellfish Immunol.">
        <title>Early steps in the European eel (Anguilla anguilla)-Vibrio vulnificus interaction in the gills: Role of the RtxA13 toxin.</title>
        <authorList>
            <person name="Callol A."/>
            <person name="Pajuelo D."/>
            <person name="Ebbesson L."/>
            <person name="Teles M."/>
            <person name="MacKenzie S."/>
            <person name="Amaro C."/>
        </authorList>
    </citation>
    <scope>NUCLEOTIDE SEQUENCE</scope>
</reference>
<proteinExistence type="predicted"/>
<accession>A0A0E9TDK1</accession>
<evidence type="ECO:0000313" key="1">
    <source>
        <dbReference type="EMBL" id="JAH51691.1"/>
    </source>
</evidence>
<sequence>MENQAKSSSTILRDLALFVGIACLG</sequence>
<protein>
    <submittedName>
        <fullName evidence="1">Uncharacterized protein</fullName>
    </submittedName>
</protein>
<dbReference type="AlphaFoldDB" id="A0A0E9TDK1"/>
<reference evidence="1" key="1">
    <citation type="submission" date="2014-11" db="EMBL/GenBank/DDBJ databases">
        <authorList>
            <person name="Amaro Gonzalez C."/>
        </authorList>
    </citation>
    <scope>NUCLEOTIDE SEQUENCE</scope>
</reference>